<evidence type="ECO:0000256" key="4">
    <source>
        <dbReference type="ARBA" id="ARBA00022989"/>
    </source>
</evidence>
<keyword evidence="5" id="KW-0534">Nitrate assimilation</keyword>
<dbReference type="InterPro" id="IPR011701">
    <property type="entry name" value="MFS"/>
</dbReference>
<feature type="transmembrane region" description="Helical" evidence="8">
    <location>
        <begin position="169"/>
        <end position="189"/>
    </location>
</feature>
<evidence type="ECO:0000256" key="8">
    <source>
        <dbReference type="SAM" id="Phobius"/>
    </source>
</evidence>
<keyword evidence="3 8" id="KW-0812">Transmembrane</keyword>
<dbReference type="InterPro" id="IPR020846">
    <property type="entry name" value="MFS_dom"/>
</dbReference>
<evidence type="ECO:0000256" key="5">
    <source>
        <dbReference type="ARBA" id="ARBA00023063"/>
    </source>
</evidence>
<organism evidence="10 11">
    <name type="scientific">Methylacidimicrobium cyclopophantes</name>
    <dbReference type="NCBI Taxonomy" id="1041766"/>
    <lineage>
        <taxon>Bacteria</taxon>
        <taxon>Pseudomonadati</taxon>
        <taxon>Verrucomicrobiota</taxon>
        <taxon>Methylacidimicrobium</taxon>
    </lineage>
</organism>
<evidence type="ECO:0000256" key="2">
    <source>
        <dbReference type="ARBA" id="ARBA00008432"/>
    </source>
</evidence>
<name>A0A5E6MGH4_9BACT</name>
<dbReference type="Pfam" id="PF07690">
    <property type="entry name" value="MFS_1"/>
    <property type="match status" value="1"/>
</dbReference>
<dbReference type="PROSITE" id="PS50850">
    <property type="entry name" value="MFS"/>
    <property type="match status" value="1"/>
</dbReference>
<feature type="domain" description="Major facilitator superfamily (MFS) profile" evidence="9">
    <location>
        <begin position="15"/>
        <end position="392"/>
    </location>
</feature>
<comment type="subcellular location">
    <subcellularLocation>
        <location evidence="1">Membrane</location>
        <topology evidence="1">Multi-pass membrane protein</topology>
    </subcellularLocation>
</comment>
<evidence type="ECO:0000256" key="6">
    <source>
        <dbReference type="ARBA" id="ARBA00023136"/>
    </source>
</evidence>
<protein>
    <submittedName>
        <fullName evidence="10">MFS transporter, NNP family, nitrate/nitrite transporter</fullName>
    </submittedName>
</protein>
<dbReference type="PANTHER" id="PTHR23515">
    <property type="entry name" value="HIGH-AFFINITY NITRATE TRANSPORTER 2.3"/>
    <property type="match status" value="1"/>
</dbReference>
<evidence type="ECO:0000256" key="7">
    <source>
        <dbReference type="SAM" id="MobiDB-lite"/>
    </source>
</evidence>
<dbReference type="Proteomes" id="UP000381693">
    <property type="component" value="Unassembled WGS sequence"/>
</dbReference>
<dbReference type="GO" id="GO:0016020">
    <property type="term" value="C:membrane"/>
    <property type="evidence" value="ECO:0007669"/>
    <property type="project" value="UniProtKB-SubCell"/>
</dbReference>
<dbReference type="EMBL" id="CABFUZ020000222">
    <property type="protein sequence ID" value="VVM08122.1"/>
    <property type="molecule type" value="Genomic_DNA"/>
</dbReference>
<evidence type="ECO:0000256" key="3">
    <source>
        <dbReference type="ARBA" id="ARBA00022692"/>
    </source>
</evidence>
<comment type="caution">
    <text evidence="10">The sequence shown here is derived from an EMBL/GenBank/DDBJ whole genome shotgun (WGS) entry which is preliminary data.</text>
</comment>
<dbReference type="RefSeq" id="WP_142525896.1">
    <property type="nucleotide sequence ID" value="NZ_CABFUZ020000222.1"/>
</dbReference>
<feature type="transmembrane region" description="Helical" evidence="8">
    <location>
        <begin position="333"/>
        <end position="359"/>
    </location>
</feature>
<gene>
    <name evidence="10" type="primary">NRT/narK/nrtP/nasA</name>
    <name evidence="10" type="ORF">MAMC_01987</name>
</gene>
<feature type="transmembrane region" description="Helical" evidence="8">
    <location>
        <begin position="104"/>
        <end position="127"/>
    </location>
</feature>
<accession>A0A5E6MGH4</accession>
<dbReference type="OrthoDB" id="9773404at2"/>
<feature type="region of interest" description="Disordered" evidence="7">
    <location>
        <begin position="388"/>
        <end position="410"/>
    </location>
</feature>
<feature type="transmembrane region" description="Helical" evidence="8">
    <location>
        <begin position="215"/>
        <end position="239"/>
    </location>
</feature>
<evidence type="ECO:0000259" key="9">
    <source>
        <dbReference type="PROSITE" id="PS50850"/>
    </source>
</evidence>
<keyword evidence="4 8" id="KW-1133">Transmembrane helix</keyword>
<keyword evidence="11" id="KW-1185">Reference proteome</keyword>
<evidence type="ECO:0000313" key="11">
    <source>
        <dbReference type="Proteomes" id="UP000381693"/>
    </source>
</evidence>
<feature type="transmembrane region" description="Helical" evidence="8">
    <location>
        <begin position="365"/>
        <end position="386"/>
    </location>
</feature>
<reference evidence="10" key="1">
    <citation type="submission" date="2019-09" db="EMBL/GenBank/DDBJ databases">
        <authorList>
            <person name="Cremers G."/>
        </authorList>
    </citation>
    <scope>NUCLEOTIDE SEQUENCE [LARGE SCALE GENOMIC DNA]</scope>
    <source>
        <strain evidence="10">3B</strain>
    </source>
</reference>
<dbReference type="AlphaFoldDB" id="A0A5E6MGH4"/>
<sequence length="410" mass="43481">MRNRPPLAALPARFSTLFAAFLYFDSSFTVWVLLGALGNFLAADFGLVPWQKGLLVAVPLLTGSLFRMLLGWAETRFGGRRVALTALGLTALTLLWAWRELSRAWELLAIGLLLGIPGASFAVALPMSSRWFPARNQGLVLGLAGAGNSGTLLATLFAPLFAIRFGWHAVFGLALLPVSLASLAVLLLARDAPRNRAPTDGPNPLRQIFRLRDSWILCLLYGFTFGGFIGFTSFLGIFFFDQYAISKVCAGQLQTLAVAAGSFLRPVGGYLADRYGGQRVLSALFALATLCCLLTSSFPPLPLEVGTFCVFLGSLGMGNGAVFQLVGARLGPWIGLATGLIGAAGGLGGFLLPICLGLVKSTTRSYAPGLLLFAAGLVLAAAISMTPRRPSGASLRPGSRNLSIEESKHW</sequence>
<comment type="similarity">
    <text evidence="2">Belongs to the major facilitator superfamily. Nitrate/nitrite porter (TC 2.A.1.8) family.</text>
</comment>
<dbReference type="InterPro" id="IPR036259">
    <property type="entry name" value="MFS_trans_sf"/>
</dbReference>
<feature type="transmembrane region" description="Helical" evidence="8">
    <location>
        <begin position="280"/>
        <end position="299"/>
    </location>
</feature>
<evidence type="ECO:0000313" key="10">
    <source>
        <dbReference type="EMBL" id="VVM08122.1"/>
    </source>
</evidence>
<proteinExistence type="inferred from homology"/>
<feature type="transmembrane region" description="Helical" evidence="8">
    <location>
        <begin position="12"/>
        <end position="34"/>
    </location>
</feature>
<keyword evidence="6 8" id="KW-0472">Membrane</keyword>
<feature type="transmembrane region" description="Helical" evidence="8">
    <location>
        <begin position="82"/>
        <end position="98"/>
    </location>
</feature>
<feature type="transmembrane region" description="Helical" evidence="8">
    <location>
        <begin position="54"/>
        <end position="70"/>
    </location>
</feature>
<dbReference type="InterPro" id="IPR044772">
    <property type="entry name" value="NO3_transporter"/>
</dbReference>
<dbReference type="GO" id="GO:0042128">
    <property type="term" value="P:nitrate assimilation"/>
    <property type="evidence" value="ECO:0007669"/>
    <property type="project" value="UniProtKB-KW"/>
</dbReference>
<dbReference type="Gene3D" id="1.20.1250.20">
    <property type="entry name" value="MFS general substrate transporter like domains"/>
    <property type="match status" value="1"/>
</dbReference>
<dbReference type="SUPFAM" id="SSF103473">
    <property type="entry name" value="MFS general substrate transporter"/>
    <property type="match status" value="1"/>
</dbReference>
<dbReference type="GO" id="GO:0015112">
    <property type="term" value="F:nitrate transmembrane transporter activity"/>
    <property type="evidence" value="ECO:0007669"/>
    <property type="project" value="InterPro"/>
</dbReference>
<feature type="transmembrane region" description="Helical" evidence="8">
    <location>
        <begin position="139"/>
        <end position="163"/>
    </location>
</feature>
<evidence type="ECO:0000256" key="1">
    <source>
        <dbReference type="ARBA" id="ARBA00004141"/>
    </source>
</evidence>
<feature type="transmembrane region" description="Helical" evidence="8">
    <location>
        <begin position="305"/>
        <end position="326"/>
    </location>
</feature>